<accession>A0A085G074</accession>
<protein>
    <submittedName>
        <fullName evidence="2">Putative inner membrane protein</fullName>
    </submittedName>
</protein>
<gene>
    <name evidence="2" type="ORF">GBAG_3935</name>
</gene>
<evidence type="ECO:0000256" key="1">
    <source>
        <dbReference type="SAM" id="Phobius"/>
    </source>
</evidence>
<dbReference type="AlphaFoldDB" id="A0A085G074"/>
<comment type="caution">
    <text evidence="2">The sequence shown here is derived from an EMBL/GenBank/DDBJ whole genome shotgun (WGS) entry which is preliminary data.</text>
</comment>
<feature type="transmembrane region" description="Helical" evidence="1">
    <location>
        <begin position="133"/>
        <end position="151"/>
    </location>
</feature>
<sequence>MDEAMNYQVTSLYFYSVKYLLWATLCFGLNFFGCQAPFLYLMVIGIVFPVLISIRLNTLTEQGAVRSNRETHDWLVFVRGIPVQEKRRHLSNPFFYSTQRATQFFLKGFLLRAALQATIIGWTIFRWPPAQEWWVYAAVVVALLVMLYSLWHTLCNLYALYKDNWEVESFTSQTESQWFRAFFSWDKNRQGALENLLTPF</sequence>
<dbReference type="STRING" id="1006004.GBAG_3935"/>
<keyword evidence="1" id="KW-0472">Membrane</keyword>
<proteinExistence type="predicted"/>
<keyword evidence="1" id="KW-0812">Transmembrane</keyword>
<evidence type="ECO:0000313" key="3">
    <source>
        <dbReference type="Proteomes" id="UP000028653"/>
    </source>
</evidence>
<feature type="transmembrane region" description="Helical" evidence="1">
    <location>
        <begin position="12"/>
        <end position="32"/>
    </location>
</feature>
<keyword evidence="3" id="KW-1185">Reference proteome</keyword>
<organism evidence="2 3">
    <name type="scientific">Buttiauxella agrestis ATCC 33320</name>
    <dbReference type="NCBI Taxonomy" id="1006004"/>
    <lineage>
        <taxon>Bacteria</taxon>
        <taxon>Pseudomonadati</taxon>
        <taxon>Pseudomonadota</taxon>
        <taxon>Gammaproteobacteria</taxon>
        <taxon>Enterobacterales</taxon>
        <taxon>Enterobacteriaceae</taxon>
        <taxon>Buttiauxella</taxon>
    </lineage>
</organism>
<evidence type="ECO:0000313" key="2">
    <source>
        <dbReference type="EMBL" id="KFC77119.1"/>
    </source>
</evidence>
<keyword evidence="1" id="KW-1133">Transmembrane helix</keyword>
<dbReference type="eggNOG" id="ENOG5032SUW">
    <property type="taxonomic scope" value="Bacteria"/>
</dbReference>
<feature type="transmembrane region" description="Helical" evidence="1">
    <location>
        <begin position="38"/>
        <end position="56"/>
    </location>
</feature>
<feature type="transmembrane region" description="Helical" evidence="1">
    <location>
        <begin position="109"/>
        <end position="127"/>
    </location>
</feature>
<name>A0A085G074_9ENTR</name>
<dbReference type="EMBL" id="JMPI01000069">
    <property type="protein sequence ID" value="KFC77119.1"/>
    <property type="molecule type" value="Genomic_DNA"/>
</dbReference>
<reference evidence="2 3" key="1">
    <citation type="submission" date="2014-05" db="EMBL/GenBank/DDBJ databases">
        <title>ATOL: Assembling a taxonomically balanced genome-scale reconstruction of the evolutionary history of the Enterobacteriaceae.</title>
        <authorList>
            <person name="Plunkett G.III."/>
            <person name="Neeno-Eckwall E.C."/>
            <person name="Glasner J.D."/>
            <person name="Perna N.T."/>
        </authorList>
    </citation>
    <scope>NUCLEOTIDE SEQUENCE [LARGE SCALE GENOMIC DNA]</scope>
    <source>
        <strain evidence="2 3">ATCC 33320</strain>
    </source>
</reference>
<dbReference type="Proteomes" id="UP000028653">
    <property type="component" value="Unassembled WGS sequence"/>
</dbReference>